<gene>
    <name evidence="9" type="primary">lspA</name>
    <name evidence="11" type="ORF">EU981_01025</name>
</gene>
<evidence type="ECO:0000256" key="7">
    <source>
        <dbReference type="ARBA" id="ARBA00022989"/>
    </source>
</evidence>
<name>A0A937AEM1_9HYPH</name>
<keyword evidence="5 9" id="KW-0064">Aspartyl protease</keyword>
<evidence type="ECO:0000313" key="12">
    <source>
        <dbReference type="Proteomes" id="UP000736856"/>
    </source>
</evidence>
<dbReference type="EC" id="3.4.23.36" evidence="9"/>
<reference evidence="11" key="1">
    <citation type="submission" date="2019-02" db="EMBL/GenBank/DDBJ databases">
        <title>A novel Candidatus Liberibacter species associated with the New Zealand native fuchsia psyllid, Ctenarytaina fuchsiae.</title>
        <authorList>
            <person name="Thompson S.M."/>
            <person name="Jorgensen N."/>
            <person name="David C."/>
            <person name="Bulman S.R."/>
            <person name="Smith G.R."/>
        </authorList>
    </citation>
    <scope>NUCLEOTIDE SEQUENCE</scope>
    <source>
        <strain evidence="11">Oxford</strain>
    </source>
</reference>
<comment type="caution">
    <text evidence="9">Lacks conserved residue(s) required for the propagation of feature annotation.</text>
</comment>
<keyword evidence="4 9" id="KW-0812">Transmembrane</keyword>
<dbReference type="EMBL" id="SEOL01000001">
    <property type="protein sequence ID" value="MBL0848678.1"/>
    <property type="molecule type" value="Genomic_DNA"/>
</dbReference>
<evidence type="ECO:0000256" key="8">
    <source>
        <dbReference type="ARBA" id="ARBA00023136"/>
    </source>
</evidence>
<feature type="active site" evidence="9">
    <location>
        <position position="135"/>
    </location>
</feature>
<comment type="subcellular location">
    <subcellularLocation>
        <location evidence="9">Cell membrane</location>
        <topology evidence="9">Multi-pass membrane protein</topology>
    </subcellularLocation>
</comment>
<dbReference type="PRINTS" id="PR00781">
    <property type="entry name" value="LIPOSIGPTASE"/>
</dbReference>
<organism evidence="11 12">
    <name type="scientific">Candidatus Liberibacter ctenarytainae</name>
    <dbReference type="NCBI Taxonomy" id="2020335"/>
    <lineage>
        <taxon>Bacteria</taxon>
        <taxon>Pseudomonadati</taxon>
        <taxon>Pseudomonadota</taxon>
        <taxon>Alphaproteobacteria</taxon>
        <taxon>Hyphomicrobiales</taxon>
        <taxon>Rhizobiaceae</taxon>
        <taxon>Liberibacter</taxon>
    </lineage>
</organism>
<dbReference type="HAMAP" id="MF_00161">
    <property type="entry name" value="LspA"/>
    <property type="match status" value="1"/>
</dbReference>
<evidence type="ECO:0000256" key="10">
    <source>
        <dbReference type="RuleBase" id="RU004181"/>
    </source>
</evidence>
<protein>
    <recommendedName>
        <fullName evidence="9">Lipoprotein signal peptidase</fullName>
        <ecNumber evidence="9">3.4.23.36</ecNumber>
    </recommendedName>
    <alternativeName>
        <fullName evidence="9">Prolipoprotein signal peptidase</fullName>
    </alternativeName>
    <alternativeName>
        <fullName evidence="9">Signal peptidase II</fullName>
        <shortName evidence="9">SPase II</shortName>
    </alternativeName>
</protein>
<comment type="caution">
    <text evidence="11">The sequence shown here is derived from an EMBL/GenBank/DDBJ whole genome shotgun (WGS) entry which is preliminary data.</text>
</comment>
<comment type="function">
    <text evidence="9">This protein specifically catalyzes the removal of signal peptides from prolipoproteins.</text>
</comment>
<evidence type="ECO:0000256" key="5">
    <source>
        <dbReference type="ARBA" id="ARBA00022750"/>
    </source>
</evidence>
<dbReference type="Proteomes" id="UP000736856">
    <property type="component" value="Unassembled WGS sequence"/>
</dbReference>
<dbReference type="GO" id="GO:0005886">
    <property type="term" value="C:plasma membrane"/>
    <property type="evidence" value="ECO:0007669"/>
    <property type="project" value="UniProtKB-SubCell"/>
</dbReference>
<dbReference type="NCBIfam" id="TIGR00077">
    <property type="entry name" value="lspA"/>
    <property type="match status" value="1"/>
</dbReference>
<dbReference type="GO" id="GO:0006508">
    <property type="term" value="P:proteolysis"/>
    <property type="evidence" value="ECO:0007669"/>
    <property type="project" value="UniProtKB-KW"/>
</dbReference>
<evidence type="ECO:0000256" key="9">
    <source>
        <dbReference type="HAMAP-Rule" id="MF_00161"/>
    </source>
</evidence>
<dbReference type="AlphaFoldDB" id="A0A937AEM1"/>
<evidence type="ECO:0000313" key="11">
    <source>
        <dbReference type="EMBL" id="MBL0848678.1"/>
    </source>
</evidence>
<feature type="transmembrane region" description="Helical" evidence="9">
    <location>
        <begin position="88"/>
        <end position="107"/>
    </location>
</feature>
<comment type="pathway">
    <text evidence="9">Protein modification; lipoprotein biosynthesis (signal peptide cleavage).</text>
</comment>
<dbReference type="PANTHER" id="PTHR33695:SF1">
    <property type="entry name" value="LIPOPROTEIN SIGNAL PEPTIDASE"/>
    <property type="match status" value="1"/>
</dbReference>
<evidence type="ECO:0000256" key="6">
    <source>
        <dbReference type="ARBA" id="ARBA00022801"/>
    </source>
</evidence>
<dbReference type="PANTHER" id="PTHR33695">
    <property type="entry name" value="LIPOPROTEIN SIGNAL PEPTIDASE"/>
    <property type="match status" value="1"/>
</dbReference>
<keyword evidence="2 9" id="KW-1003">Cell membrane</keyword>
<keyword evidence="8 9" id="KW-0472">Membrane</keyword>
<dbReference type="InterPro" id="IPR001872">
    <property type="entry name" value="Peptidase_A8"/>
</dbReference>
<keyword evidence="7 9" id="KW-1133">Transmembrane helix</keyword>
<feature type="active site" evidence="9">
    <location>
        <position position="117"/>
    </location>
</feature>
<keyword evidence="6 9" id="KW-0378">Hydrolase</keyword>
<evidence type="ECO:0000256" key="4">
    <source>
        <dbReference type="ARBA" id="ARBA00022692"/>
    </source>
</evidence>
<feature type="transmembrane region" description="Helical" evidence="9">
    <location>
        <begin position="127"/>
        <end position="147"/>
    </location>
</feature>
<sequence>MVSNRYIVTLSTIIFFLMLDQSIKIAVESHLIFHQSVQVFPFFSLYLTHNTGISFSLLSHISPLFIISIRILIISLILLMWKNNPKSNLIIDIGYILIISGALGNLIDHCLRGHVIDYIMLHTKTWYFAIFNLADFLISVGSCILIYNEFITSYKKKNLDNSY</sequence>
<accession>A0A937AEM1</accession>
<evidence type="ECO:0000256" key="3">
    <source>
        <dbReference type="ARBA" id="ARBA00022670"/>
    </source>
</evidence>
<proteinExistence type="inferred from homology"/>
<dbReference type="GO" id="GO:0004190">
    <property type="term" value="F:aspartic-type endopeptidase activity"/>
    <property type="evidence" value="ECO:0007669"/>
    <property type="project" value="UniProtKB-UniRule"/>
</dbReference>
<comment type="similarity">
    <text evidence="1 9 10">Belongs to the peptidase A8 family.</text>
</comment>
<evidence type="ECO:0000256" key="1">
    <source>
        <dbReference type="ARBA" id="ARBA00006139"/>
    </source>
</evidence>
<evidence type="ECO:0000256" key="2">
    <source>
        <dbReference type="ARBA" id="ARBA00022475"/>
    </source>
</evidence>
<keyword evidence="3 9" id="KW-0645">Protease</keyword>
<dbReference type="Pfam" id="PF01252">
    <property type="entry name" value="Peptidase_A8"/>
    <property type="match status" value="1"/>
</dbReference>
<comment type="catalytic activity">
    <reaction evidence="9">
        <text>Release of signal peptides from bacterial membrane prolipoproteins. Hydrolyzes -Xaa-Yaa-Zaa-|-(S,diacylglyceryl)Cys-, in which Xaa is hydrophobic (preferably Leu), and Yaa (Ala or Ser) and Zaa (Gly or Ala) have small, neutral side chains.</text>
        <dbReference type="EC" id="3.4.23.36"/>
    </reaction>
</comment>